<dbReference type="PANTHER" id="PTHR31605">
    <property type="entry name" value="GLYCEROL-3-PHOSPHATE O-ACYLTRANSFERASE 1"/>
    <property type="match status" value="1"/>
</dbReference>
<keyword evidence="2" id="KW-0472">Membrane</keyword>
<dbReference type="GO" id="GO:0004366">
    <property type="term" value="F:glycerol-3-phosphate O-acyltransferase activity"/>
    <property type="evidence" value="ECO:0007669"/>
    <property type="project" value="TreeGrafter"/>
</dbReference>
<evidence type="ECO:0000256" key="2">
    <source>
        <dbReference type="SAM" id="Phobius"/>
    </source>
</evidence>
<feature type="compositionally biased region" description="Low complexity" evidence="1">
    <location>
        <begin position="686"/>
        <end position="699"/>
    </location>
</feature>
<dbReference type="Pfam" id="PF01553">
    <property type="entry name" value="Acyltransferase"/>
    <property type="match status" value="2"/>
</dbReference>
<evidence type="ECO:0000256" key="1">
    <source>
        <dbReference type="SAM" id="MobiDB-lite"/>
    </source>
</evidence>
<proteinExistence type="predicted"/>
<comment type="caution">
    <text evidence="4">The sequence shown here is derived from an EMBL/GenBank/DDBJ whole genome shotgun (WGS) entry which is preliminary data.</text>
</comment>
<gene>
    <name evidence="4" type="ORF">QTJ16_003270</name>
</gene>
<name>A0AAD9WFQ5_9HELO</name>
<dbReference type="AlphaFoldDB" id="A0AAD9WFQ5"/>
<dbReference type="SMART" id="SM00563">
    <property type="entry name" value="PlsC"/>
    <property type="match status" value="1"/>
</dbReference>
<evidence type="ECO:0000259" key="3">
    <source>
        <dbReference type="SMART" id="SM00563"/>
    </source>
</evidence>
<protein>
    <recommendedName>
        <fullName evidence="3">Phospholipid/glycerol acyltransferase domain-containing protein</fullName>
    </recommendedName>
</protein>
<organism evidence="4 5">
    <name type="scientific">Diplocarpon rosae</name>
    <dbReference type="NCBI Taxonomy" id="946125"/>
    <lineage>
        <taxon>Eukaryota</taxon>
        <taxon>Fungi</taxon>
        <taxon>Dikarya</taxon>
        <taxon>Ascomycota</taxon>
        <taxon>Pezizomycotina</taxon>
        <taxon>Leotiomycetes</taxon>
        <taxon>Helotiales</taxon>
        <taxon>Drepanopezizaceae</taxon>
        <taxon>Diplocarpon</taxon>
    </lineage>
</organism>
<dbReference type="CDD" id="cd07992">
    <property type="entry name" value="LPLAT_AAK14816-like"/>
    <property type="match status" value="1"/>
</dbReference>
<evidence type="ECO:0000313" key="5">
    <source>
        <dbReference type="Proteomes" id="UP001285354"/>
    </source>
</evidence>
<dbReference type="EMBL" id="JAUBYV010000004">
    <property type="protein sequence ID" value="KAK2627304.1"/>
    <property type="molecule type" value="Genomic_DNA"/>
</dbReference>
<dbReference type="GO" id="GO:0016287">
    <property type="term" value="F:glycerone-phosphate O-acyltransferase activity"/>
    <property type="evidence" value="ECO:0007669"/>
    <property type="project" value="TreeGrafter"/>
</dbReference>
<dbReference type="GO" id="GO:0008654">
    <property type="term" value="P:phospholipid biosynthetic process"/>
    <property type="evidence" value="ECO:0007669"/>
    <property type="project" value="TreeGrafter"/>
</dbReference>
<keyword evidence="2" id="KW-1133">Transmembrane helix</keyword>
<feature type="transmembrane region" description="Helical" evidence="2">
    <location>
        <begin position="446"/>
        <end position="465"/>
    </location>
</feature>
<feature type="region of interest" description="Disordered" evidence="1">
    <location>
        <begin position="620"/>
        <end position="648"/>
    </location>
</feature>
<feature type="region of interest" description="Disordered" evidence="1">
    <location>
        <begin position="733"/>
        <end position="761"/>
    </location>
</feature>
<feature type="compositionally biased region" description="Polar residues" evidence="1">
    <location>
        <begin position="711"/>
        <end position="720"/>
    </location>
</feature>
<keyword evidence="5" id="KW-1185">Reference proteome</keyword>
<dbReference type="InterPro" id="IPR002123">
    <property type="entry name" value="Plipid/glycerol_acylTrfase"/>
</dbReference>
<sequence length="761" mass="84532">MASKPEIHEHMPHQIKHRERNPMTNWIYDVFLWTFSILVDLFFREVHPRGSWKVPRRGPLIFVAAPHANQFVDPLILMRTLRTECHRRAAFLIAAKSMNRWLIGWFARKVGAVPVGRALDMVKPGSGTIYLPDPENNPLLVRGVGTRFDSEEIQVGGLLVLPSVNGIAANAEVAEVISAEEIKLKRPFKGQAAQEQLTGKRAFDGNGEVHDQTVQGRTEDFKGSKYKTAPKVDQTQVYDAVFDRLSADGAVGIFPEGGSHDRTELLPLKAGVAIMALGALAANPDSGLKIVPCGMNYFHAHKFRSRAVIEFGNPVEVPKELVELYKSGERREAVSQLLDTVYQALVAVTVTSPDYDTLMLIQAARRLYNPTGKKLPLPMVVELNRRLVKGYTHYKDDPRIISLKKSVTDYNKQLRYMNIRDHQVGYAKLSIPKVVLLLLYRLGKISVLSVGVIPGLVLFGPVFVASKIISIKKSKEALAASTVKLQGRDVMATWKLLVALAFAPILYNLYTILLTYWTYRNRVQGYMPEWVPLWAVVIFGYIFFPAITFAALRFGEVGMDIVKSLRPLVLSLSPESSNTIHKLRERRALLSAEVTDVINTLGPEMFPDFDAARIVADPFSHESGSPLSPKHRRGSSQSGFSDSDARASFQRTNAEAAIGAGSGSNGYLPRNESFKNLGNIGLFATRPPSRSRSRSSSSGGAVGSAGFPLKSFSTLDSTSGFEEVSMKIRGAMRERGQIRRRNTEEARHEEVESEEEENDDE</sequence>
<feature type="transmembrane region" description="Helical" evidence="2">
    <location>
        <begin position="531"/>
        <end position="554"/>
    </location>
</feature>
<feature type="domain" description="Phospholipid/glycerol acyltransferase" evidence="3">
    <location>
        <begin position="61"/>
        <end position="298"/>
    </location>
</feature>
<dbReference type="SUPFAM" id="SSF69593">
    <property type="entry name" value="Glycerol-3-phosphate (1)-acyltransferase"/>
    <property type="match status" value="2"/>
</dbReference>
<dbReference type="PANTHER" id="PTHR31605:SF0">
    <property type="entry name" value="GLYCEROL-3-PHOSPHATE O-ACYLTRANSFERASE 1"/>
    <property type="match status" value="1"/>
</dbReference>
<feature type="transmembrane region" description="Helical" evidence="2">
    <location>
        <begin position="496"/>
        <end position="519"/>
    </location>
</feature>
<feature type="compositionally biased region" description="Basic and acidic residues" evidence="1">
    <location>
        <begin position="733"/>
        <end position="750"/>
    </location>
</feature>
<reference evidence="4" key="1">
    <citation type="submission" date="2023-06" db="EMBL/GenBank/DDBJ databases">
        <title>Draft genome of Marssonina rosae.</title>
        <authorList>
            <person name="Cheng Q."/>
        </authorList>
    </citation>
    <scope>NUCLEOTIDE SEQUENCE</scope>
    <source>
        <strain evidence="4">R4</strain>
    </source>
</reference>
<dbReference type="Proteomes" id="UP001285354">
    <property type="component" value="Unassembled WGS sequence"/>
</dbReference>
<accession>A0AAD9WFQ5</accession>
<dbReference type="InterPro" id="IPR052744">
    <property type="entry name" value="GPAT/DAPAT"/>
</dbReference>
<evidence type="ECO:0000313" key="4">
    <source>
        <dbReference type="EMBL" id="KAK2627304.1"/>
    </source>
</evidence>
<feature type="compositionally biased region" description="Acidic residues" evidence="1">
    <location>
        <begin position="751"/>
        <end position="761"/>
    </location>
</feature>
<keyword evidence="2" id="KW-0812">Transmembrane</keyword>
<feature type="region of interest" description="Disordered" evidence="1">
    <location>
        <begin position="684"/>
        <end position="720"/>
    </location>
</feature>